<dbReference type="Proteomes" id="UP000544872">
    <property type="component" value="Unassembled WGS sequence"/>
</dbReference>
<dbReference type="Pfam" id="PF02620">
    <property type="entry name" value="YceD"/>
    <property type="match status" value="1"/>
</dbReference>
<comment type="caution">
    <text evidence="2">The sequence shown here is derived from an EMBL/GenBank/DDBJ whole genome shotgun (WGS) entry which is preliminary data.</text>
</comment>
<dbReference type="RefSeq" id="WP_184262851.1">
    <property type="nucleotide sequence ID" value="NZ_JACIIX010000004.1"/>
</dbReference>
<dbReference type="EMBL" id="JACIIX010000004">
    <property type="protein sequence ID" value="MBB6210059.1"/>
    <property type="molecule type" value="Genomic_DNA"/>
</dbReference>
<keyword evidence="3" id="KW-1185">Reference proteome</keyword>
<sequence>MTQNQPETGSATPAAPEFSRPVNVERLPDLGRHWTVEPTAEEALALAGRFSLTALTSLKGVLHVKPFAGGSLLKVTGTMTAVVEQNCVVTLQPLSTTISEEIDRIFSFNAPKELPLEVEWTVEDQDLPDPVVDGMIDLGEIVAEQLALSIDPYPRAEGVAFTVPDAVIGVTVNGPEKENPFSALAGLKNKNPLKE</sequence>
<evidence type="ECO:0000313" key="3">
    <source>
        <dbReference type="Proteomes" id="UP000544872"/>
    </source>
</evidence>
<feature type="region of interest" description="Disordered" evidence="1">
    <location>
        <begin position="1"/>
        <end position="22"/>
    </location>
</feature>
<protein>
    <submittedName>
        <fullName evidence="2">Uncharacterized metal-binding protein YceD (DUF177 family)</fullName>
    </submittedName>
</protein>
<organism evidence="2 3">
    <name type="scientific">Novispirillum itersonii</name>
    <name type="common">Aquaspirillum itersonii</name>
    <dbReference type="NCBI Taxonomy" id="189"/>
    <lineage>
        <taxon>Bacteria</taxon>
        <taxon>Pseudomonadati</taxon>
        <taxon>Pseudomonadota</taxon>
        <taxon>Alphaproteobacteria</taxon>
        <taxon>Rhodospirillales</taxon>
        <taxon>Novispirillaceae</taxon>
        <taxon>Novispirillum</taxon>
    </lineage>
</organism>
<accession>A0A7W9ZGX4</accession>
<dbReference type="InterPro" id="IPR003772">
    <property type="entry name" value="YceD"/>
</dbReference>
<proteinExistence type="predicted"/>
<evidence type="ECO:0000256" key="1">
    <source>
        <dbReference type="SAM" id="MobiDB-lite"/>
    </source>
</evidence>
<dbReference type="AlphaFoldDB" id="A0A7W9ZGX4"/>
<evidence type="ECO:0000313" key="2">
    <source>
        <dbReference type="EMBL" id="MBB6210059.1"/>
    </source>
</evidence>
<feature type="compositionally biased region" description="Polar residues" evidence="1">
    <location>
        <begin position="1"/>
        <end position="11"/>
    </location>
</feature>
<gene>
    <name evidence="2" type="ORF">FHS48_001469</name>
</gene>
<name>A0A7W9ZGX4_NOVIT</name>
<reference evidence="2 3" key="1">
    <citation type="submission" date="2020-08" db="EMBL/GenBank/DDBJ databases">
        <title>Genomic Encyclopedia of Type Strains, Phase IV (KMG-IV): sequencing the most valuable type-strain genomes for metagenomic binning, comparative biology and taxonomic classification.</title>
        <authorList>
            <person name="Goeker M."/>
        </authorList>
    </citation>
    <scope>NUCLEOTIDE SEQUENCE [LARGE SCALE GENOMIC DNA]</scope>
    <source>
        <strain evidence="2 3">DSM 11590</strain>
    </source>
</reference>